<reference evidence="1" key="1">
    <citation type="submission" date="2021-02" db="EMBL/GenBank/DDBJ databases">
        <authorList>
            <person name="Nowell W R."/>
        </authorList>
    </citation>
    <scope>NUCLEOTIDE SEQUENCE</scope>
</reference>
<evidence type="ECO:0000313" key="1">
    <source>
        <dbReference type="EMBL" id="CAF4321295.1"/>
    </source>
</evidence>
<protein>
    <submittedName>
        <fullName evidence="1">Uncharacterized protein</fullName>
    </submittedName>
</protein>
<feature type="non-terminal residue" evidence="1">
    <location>
        <position position="13"/>
    </location>
</feature>
<name>A0A820J4M7_9BILA</name>
<sequence length="13" mass="1355">MEGSMGYGPVTIL</sequence>
<accession>A0A820J4M7</accession>
<proteinExistence type="predicted"/>
<comment type="caution">
    <text evidence="1">The sequence shown here is derived from an EMBL/GenBank/DDBJ whole genome shotgun (WGS) entry which is preliminary data.</text>
</comment>
<feature type="non-terminal residue" evidence="1">
    <location>
        <position position="1"/>
    </location>
</feature>
<dbReference type="EMBL" id="CAJOAY010018488">
    <property type="protein sequence ID" value="CAF4321295.1"/>
    <property type="molecule type" value="Genomic_DNA"/>
</dbReference>
<gene>
    <name evidence="1" type="ORF">OKA104_LOCUS47263</name>
</gene>
<evidence type="ECO:0000313" key="2">
    <source>
        <dbReference type="Proteomes" id="UP000663881"/>
    </source>
</evidence>
<dbReference type="Proteomes" id="UP000663881">
    <property type="component" value="Unassembled WGS sequence"/>
</dbReference>
<organism evidence="1 2">
    <name type="scientific">Adineta steineri</name>
    <dbReference type="NCBI Taxonomy" id="433720"/>
    <lineage>
        <taxon>Eukaryota</taxon>
        <taxon>Metazoa</taxon>
        <taxon>Spiralia</taxon>
        <taxon>Gnathifera</taxon>
        <taxon>Rotifera</taxon>
        <taxon>Eurotatoria</taxon>
        <taxon>Bdelloidea</taxon>
        <taxon>Adinetida</taxon>
        <taxon>Adinetidae</taxon>
        <taxon>Adineta</taxon>
    </lineage>
</organism>